<gene>
    <name evidence="1" type="ORF">Osc7112_3964</name>
</gene>
<dbReference type="STRING" id="179408.Osc7112_3964"/>
<dbReference type="AlphaFoldDB" id="K9VK14"/>
<accession>K9VK14</accession>
<evidence type="ECO:0000313" key="1">
    <source>
        <dbReference type="EMBL" id="AFZ08301.1"/>
    </source>
</evidence>
<dbReference type="KEGG" id="oni:Osc7112_3964"/>
<reference evidence="1 2" key="1">
    <citation type="submission" date="2012-05" db="EMBL/GenBank/DDBJ databases">
        <title>Finished chromosome of genome of Oscillatoria sp. PCC 7112.</title>
        <authorList>
            <consortium name="US DOE Joint Genome Institute"/>
            <person name="Gugger M."/>
            <person name="Coursin T."/>
            <person name="Rippka R."/>
            <person name="Tandeau De Marsac N."/>
            <person name="Huntemann M."/>
            <person name="Wei C.-L."/>
            <person name="Han J."/>
            <person name="Detter J.C."/>
            <person name="Han C."/>
            <person name="Tapia R."/>
            <person name="Davenport K."/>
            <person name="Daligault H."/>
            <person name="Erkkila T."/>
            <person name="Gu W."/>
            <person name="Munk A.C.C."/>
            <person name="Teshima H."/>
            <person name="Xu Y."/>
            <person name="Chain P."/>
            <person name="Chen A."/>
            <person name="Krypides N."/>
            <person name="Mavromatis K."/>
            <person name="Markowitz V."/>
            <person name="Szeto E."/>
            <person name="Ivanova N."/>
            <person name="Mikhailova N."/>
            <person name="Ovchinnikova G."/>
            <person name="Pagani I."/>
            <person name="Pati A."/>
            <person name="Goodwin L."/>
            <person name="Peters L."/>
            <person name="Pitluck S."/>
            <person name="Woyke T."/>
            <person name="Kerfeld C."/>
        </authorList>
    </citation>
    <scope>NUCLEOTIDE SEQUENCE [LARGE SCALE GENOMIC DNA]</scope>
    <source>
        <strain evidence="1 2">PCC 7112</strain>
    </source>
</reference>
<dbReference type="PATRIC" id="fig|179408.3.peg.4881"/>
<name>K9VK14_9CYAN</name>
<dbReference type="Proteomes" id="UP000010478">
    <property type="component" value="Chromosome"/>
</dbReference>
<protein>
    <recommendedName>
        <fullName evidence="3">TIGR04255 family protein</fullName>
    </recommendedName>
</protein>
<evidence type="ECO:0000313" key="2">
    <source>
        <dbReference type="Proteomes" id="UP000010478"/>
    </source>
</evidence>
<evidence type="ECO:0008006" key="3">
    <source>
        <dbReference type="Google" id="ProtNLM"/>
    </source>
</evidence>
<proteinExistence type="predicted"/>
<dbReference type="NCBIfam" id="TIGR04255">
    <property type="entry name" value="sporadTIGR04255"/>
    <property type="match status" value="1"/>
</dbReference>
<dbReference type="InterPro" id="IPR026349">
    <property type="entry name" value="CHP04255"/>
</dbReference>
<dbReference type="HOGENOM" id="CLU_098524_0_0_3"/>
<sequence>MQLTIVAMQAPKHYSHAPITEALIDIQVKLPPEVKLDNLAQVYSSIQAEYPQREEVLLFQGQMMAGASVGATASQSPIGYIASSGDQKQIFQLRLDAFAFSRLAPYDCWENFRDEAKRLWNIYQSVTHPEAIVRLALRYINRLDIPLPIGDLKEYLRTFPEVSSDLPQGLSGYFMQLQIPQEKLETMLVINQAIVPPPTPDFVSIILDLDLLMEGDIPSNEIELLHILEQMHEQKNIAFEACITERTRELIN</sequence>
<dbReference type="eggNOG" id="ENOG5030KZN">
    <property type="taxonomic scope" value="Bacteria"/>
</dbReference>
<organism evidence="1 2">
    <name type="scientific">Phormidium nigroviride PCC 7112</name>
    <dbReference type="NCBI Taxonomy" id="179408"/>
    <lineage>
        <taxon>Bacteria</taxon>
        <taxon>Bacillati</taxon>
        <taxon>Cyanobacteriota</taxon>
        <taxon>Cyanophyceae</taxon>
        <taxon>Oscillatoriophycideae</taxon>
        <taxon>Oscillatoriales</taxon>
        <taxon>Oscillatoriaceae</taxon>
        <taxon>Phormidium</taxon>
    </lineage>
</organism>
<keyword evidence="2" id="KW-1185">Reference proteome</keyword>
<dbReference type="EMBL" id="CP003614">
    <property type="protein sequence ID" value="AFZ08301.1"/>
    <property type="molecule type" value="Genomic_DNA"/>
</dbReference>